<reference evidence="2" key="1">
    <citation type="submission" date="2021-01" db="EMBL/GenBank/DDBJ databases">
        <authorList>
            <person name="Corre E."/>
            <person name="Pelletier E."/>
            <person name="Niang G."/>
            <person name="Scheremetjew M."/>
            <person name="Finn R."/>
            <person name="Kale V."/>
            <person name="Holt S."/>
            <person name="Cochrane G."/>
            <person name="Meng A."/>
            <person name="Brown T."/>
            <person name="Cohen L."/>
        </authorList>
    </citation>
    <scope>NUCLEOTIDE SEQUENCE</scope>
    <source>
        <strain evidence="2">GSBS06</strain>
    </source>
</reference>
<protein>
    <submittedName>
        <fullName evidence="2">Uncharacterized protein</fullName>
    </submittedName>
</protein>
<evidence type="ECO:0000313" key="2">
    <source>
        <dbReference type="EMBL" id="CAE0435409.1"/>
    </source>
</evidence>
<feature type="signal peptide" evidence="1">
    <location>
        <begin position="1"/>
        <end position="28"/>
    </location>
</feature>
<dbReference type="AlphaFoldDB" id="A0A7S3LLX1"/>
<name>A0A7S3LLX1_9STRA</name>
<feature type="chain" id="PRO_5030809455" evidence="1">
    <location>
        <begin position="29"/>
        <end position="504"/>
    </location>
</feature>
<proteinExistence type="predicted"/>
<gene>
    <name evidence="2" type="ORF">ASTO00021_LOCUS5689</name>
</gene>
<sequence length="504" mass="57121">MNHLSMFAFIIYAEVCGILTFPWGKALAEAGYLPPTAPPWPPTYNLARSTISMAVNVSGWSDPERGAQFGIISYDWSNAKRQWALQQPMDCEERLLNQAKMTKSVNQRTKVFVYRNIVKALPWFSSVRRILDDPSYSGFFLKFDPKSKYVLLWFFFETKFLLLKCVITYLLIDISINIQTRLHVPRCAAENSSKCSSYYHDQEQTPAVPTKEHPHPDGSCPSSSTEHDSGCNCGSQPCGEYLWNHRNGSQLREWLLKEHILSETGLASDSIDGFFIDDYWCSDLICKTNSHIQGCPCHDPVQGPTEIDKNSQLDMGLSDEDIRDITLAWNETMGQVQRAILDANGYTWTLIEKQQNANAMPTLLMKGNCVEQLRAACLGGEDYKFWHENPRLVGLTHSKEQKLTQLEQDVAFFLLVRGKFAWIGWGNWGMGWPFNPEPSHGELPPLPHGVPIPSLLKRDFGKPLSSCRETSPGVFTRKWTKHTVQLNCNNFAADLGKDSDIIVQ</sequence>
<organism evidence="2">
    <name type="scientific">Aplanochytrium stocchinoi</name>
    <dbReference type="NCBI Taxonomy" id="215587"/>
    <lineage>
        <taxon>Eukaryota</taxon>
        <taxon>Sar</taxon>
        <taxon>Stramenopiles</taxon>
        <taxon>Bigyra</taxon>
        <taxon>Labyrinthulomycetes</taxon>
        <taxon>Thraustochytrida</taxon>
        <taxon>Thraustochytriidae</taxon>
        <taxon>Aplanochytrium</taxon>
    </lineage>
</organism>
<accession>A0A7S3LLX1</accession>
<keyword evidence="1" id="KW-0732">Signal</keyword>
<evidence type="ECO:0000256" key="1">
    <source>
        <dbReference type="SAM" id="SignalP"/>
    </source>
</evidence>
<dbReference type="EMBL" id="HBIN01007732">
    <property type="protein sequence ID" value="CAE0435409.1"/>
    <property type="molecule type" value="Transcribed_RNA"/>
</dbReference>